<keyword evidence="3" id="KW-1185">Reference proteome</keyword>
<feature type="region of interest" description="Disordered" evidence="1">
    <location>
        <begin position="27"/>
        <end position="52"/>
    </location>
</feature>
<organism evidence="2 3">
    <name type="scientific">Candidatus Protofrankia californiensis</name>
    <dbReference type="NCBI Taxonomy" id="1839754"/>
    <lineage>
        <taxon>Bacteria</taxon>
        <taxon>Bacillati</taxon>
        <taxon>Actinomycetota</taxon>
        <taxon>Actinomycetes</taxon>
        <taxon>Frankiales</taxon>
        <taxon>Frankiaceae</taxon>
        <taxon>Protofrankia</taxon>
    </lineage>
</organism>
<dbReference type="InterPro" id="IPR028978">
    <property type="entry name" value="Chorismate_lyase_/UTRA_dom_sf"/>
</dbReference>
<name>A0A1C3NX74_9ACTN</name>
<accession>A0A1C3NX74</accession>
<dbReference type="EMBL" id="FLUV01000931">
    <property type="protein sequence ID" value="SBW22110.1"/>
    <property type="molecule type" value="Genomic_DNA"/>
</dbReference>
<dbReference type="AlphaFoldDB" id="A0A1C3NX74"/>
<proteinExistence type="predicted"/>
<protein>
    <submittedName>
        <fullName evidence="2">Uncharacterized protein</fullName>
    </submittedName>
</protein>
<dbReference type="SUPFAM" id="SSF64288">
    <property type="entry name" value="Chorismate lyase-like"/>
    <property type="match status" value="1"/>
</dbReference>
<reference evidence="3" key="1">
    <citation type="submission" date="2016-02" db="EMBL/GenBank/DDBJ databases">
        <authorList>
            <person name="Wibberg D."/>
        </authorList>
    </citation>
    <scope>NUCLEOTIDE SEQUENCE [LARGE SCALE GENOMIC DNA]</scope>
</reference>
<feature type="compositionally biased region" description="Polar residues" evidence="1">
    <location>
        <begin position="41"/>
        <end position="51"/>
    </location>
</feature>
<dbReference type="Gene3D" id="3.40.1410.10">
    <property type="entry name" value="Chorismate lyase-like"/>
    <property type="match status" value="1"/>
</dbReference>
<dbReference type="Proteomes" id="UP000199013">
    <property type="component" value="Unassembled WGS sequence"/>
</dbReference>
<evidence type="ECO:0000313" key="3">
    <source>
        <dbReference type="Proteomes" id="UP000199013"/>
    </source>
</evidence>
<evidence type="ECO:0000256" key="1">
    <source>
        <dbReference type="SAM" id="MobiDB-lite"/>
    </source>
</evidence>
<sequence length="255" mass="27778">MLSSYQGRVSKYNEVVGNKIVVDGRLPGAQVGSTPPPVAGFSTTDTATETSPKFGPLEQLVLRGDGLTTTSLEILTGRQITVRIRRQQRFPLIVPGQPSYAADTRGTNSDPRFDDLSIYTDLDTYTDIGLRDLDGEAGDDLLVREVFLTGDNGVVYGTASVLAIVNRLPTDVTRDLDTEEPIGRLLVRAALPVIRELQSWGRLPAGDFAAHLGSDLSPESRVPARTYRMRDMLTGRPLTLITERFAPRLFGHAPG</sequence>
<gene>
    <name evidence="2" type="ORF">FDG2_2225</name>
</gene>
<evidence type="ECO:0000313" key="2">
    <source>
        <dbReference type="EMBL" id="SBW22110.1"/>
    </source>
</evidence>